<name>A0A0A9CZ54_ARUDO</name>
<dbReference type="EMBL" id="GBRH01216999">
    <property type="protein sequence ID" value="JAD80896.1"/>
    <property type="molecule type" value="Transcribed_RNA"/>
</dbReference>
<accession>A0A0A9CZ54</accession>
<reference evidence="1" key="2">
    <citation type="journal article" date="2015" name="Data Brief">
        <title>Shoot transcriptome of the giant reed, Arundo donax.</title>
        <authorList>
            <person name="Barrero R.A."/>
            <person name="Guerrero F.D."/>
            <person name="Moolhuijzen P."/>
            <person name="Goolsby J.A."/>
            <person name="Tidwell J."/>
            <person name="Bellgard S.E."/>
            <person name="Bellgard M.I."/>
        </authorList>
    </citation>
    <scope>NUCLEOTIDE SEQUENCE</scope>
    <source>
        <tissue evidence="1">Shoot tissue taken approximately 20 cm above the soil surface</tissue>
    </source>
</reference>
<evidence type="ECO:0000313" key="1">
    <source>
        <dbReference type="EMBL" id="JAD80896.1"/>
    </source>
</evidence>
<dbReference type="AlphaFoldDB" id="A0A0A9CZ54"/>
<protein>
    <submittedName>
        <fullName evidence="1">Uncharacterized protein</fullName>
    </submittedName>
</protein>
<sequence length="81" mass="9850">MYSIFRSYIYIRILVQHWTCGSDIFYFCWHGPTMYFVNQAIVFVTNFQRNDLFNSSMRTLHSYLAKPFLFGELTVWMKRSL</sequence>
<reference evidence="1" key="1">
    <citation type="submission" date="2014-09" db="EMBL/GenBank/DDBJ databases">
        <authorList>
            <person name="Magalhaes I.L.F."/>
            <person name="Oliveira U."/>
            <person name="Santos F.R."/>
            <person name="Vidigal T.H.D.A."/>
            <person name="Brescovit A.D."/>
            <person name="Santos A.J."/>
        </authorList>
    </citation>
    <scope>NUCLEOTIDE SEQUENCE</scope>
    <source>
        <tissue evidence="1">Shoot tissue taken approximately 20 cm above the soil surface</tissue>
    </source>
</reference>
<proteinExistence type="predicted"/>
<organism evidence="1">
    <name type="scientific">Arundo donax</name>
    <name type="common">Giant reed</name>
    <name type="synonym">Donax arundinaceus</name>
    <dbReference type="NCBI Taxonomy" id="35708"/>
    <lineage>
        <taxon>Eukaryota</taxon>
        <taxon>Viridiplantae</taxon>
        <taxon>Streptophyta</taxon>
        <taxon>Embryophyta</taxon>
        <taxon>Tracheophyta</taxon>
        <taxon>Spermatophyta</taxon>
        <taxon>Magnoliopsida</taxon>
        <taxon>Liliopsida</taxon>
        <taxon>Poales</taxon>
        <taxon>Poaceae</taxon>
        <taxon>PACMAD clade</taxon>
        <taxon>Arundinoideae</taxon>
        <taxon>Arundineae</taxon>
        <taxon>Arundo</taxon>
    </lineage>
</organism>